<protein>
    <submittedName>
        <fullName evidence="2">Uncharacterized protein</fullName>
    </submittedName>
</protein>
<organism evidence="2 3">
    <name type="scientific">Planosporangium flavigriseum</name>
    <dbReference type="NCBI Taxonomy" id="373681"/>
    <lineage>
        <taxon>Bacteria</taxon>
        <taxon>Bacillati</taxon>
        <taxon>Actinomycetota</taxon>
        <taxon>Actinomycetes</taxon>
        <taxon>Micromonosporales</taxon>
        <taxon>Micromonosporaceae</taxon>
        <taxon>Planosporangium</taxon>
    </lineage>
</organism>
<evidence type="ECO:0000313" key="3">
    <source>
        <dbReference type="Proteomes" id="UP000653674"/>
    </source>
</evidence>
<accession>A0A8J3PMT0</accession>
<evidence type="ECO:0000313" key="2">
    <source>
        <dbReference type="EMBL" id="GIG74178.1"/>
    </source>
</evidence>
<comment type="caution">
    <text evidence="2">The sequence shown here is derived from an EMBL/GenBank/DDBJ whole genome shotgun (WGS) entry which is preliminary data.</text>
</comment>
<feature type="region of interest" description="Disordered" evidence="1">
    <location>
        <begin position="70"/>
        <end position="96"/>
    </location>
</feature>
<dbReference type="AlphaFoldDB" id="A0A8J3PMT0"/>
<gene>
    <name evidence="2" type="ORF">Pfl04_25820</name>
</gene>
<dbReference type="EMBL" id="BONU01000015">
    <property type="protein sequence ID" value="GIG74178.1"/>
    <property type="molecule type" value="Genomic_DNA"/>
</dbReference>
<feature type="region of interest" description="Disordered" evidence="1">
    <location>
        <begin position="1"/>
        <end position="24"/>
    </location>
</feature>
<name>A0A8J3PMT0_9ACTN</name>
<keyword evidence="3" id="KW-1185">Reference proteome</keyword>
<reference evidence="2" key="1">
    <citation type="submission" date="2021-01" db="EMBL/GenBank/DDBJ databases">
        <title>Whole genome shotgun sequence of Planosporangium flavigriseum NBRC 105377.</title>
        <authorList>
            <person name="Komaki H."/>
            <person name="Tamura T."/>
        </authorList>
    </citation>
    <scope>NUCLEOTIDE SEQUENCE</scope>
    <source>
        <strain evidence="2">NBRC 105377</strain>
    </source>
</reference>
<feature type="compositionally biased region" description="Basic and acidic residues" evidence="1">
    <location>
        <begin position="87"/>
        <end position="96"/>
    </location>
</feature>
<proteinExistence type="predicted"/>
<dbReference type="Proteomes" id="UP000653674">
    <property type="component" value="Unassembled WGS sequence"/>
</dbReference>
<evidence type="ECO:0000256" key="1">
    <source>
        <dbReference type="SAM" id="MobiDB-lite"/>
    </source>
</evidence>
<sequence>MPQLRTDRLSLPAPSAADPILGSSPTVQFRSPGLSYNADVQNPKSLNAVLPADVDTSTGVDGSNVYTRAPQVAHRHDRQRRLTPAPLHDRGDFSVP</sequence>